<evidence type="ECO:0000313" key="2">
    <source>
        <dbReference type="EMBL" id="MCP9274775.1"/>
    </source>
</evidence>
<organism evidence="2 3">
    <name type="scientific">Mycolicibacterium arenosum</name>
    <dbReference type="NCBI Taxonomy" id="2952157"/>
    <lineage>
        <taxon>Bacteria</taxon>
        <taxon>Bacillati</taxon>
        <taxon>Actinomycetota</taxon>
        <taxon>Actinomycetes</taxon>
        <taxon>Mycobacteriales</taxon>
        <taxon>Mycobacteriaceae</taxon>
        <taxon>Mycolicibacterium</taxon>
    </lineage>
</organism>
<evidence type="ECO:0000313" key="3">
    <source>
        <dbReference type="Proteomes" id="UP001651690"/>
    </source>
</evidence>
<reference evidence="2 3" key="1">
    <citation type="submission" date="2022-06" db="EMBL/GenBank/DDBJ databases">
        <title>Mycolicibacterium sp. CAU 1645 isolated from seawater.</title>
        <authorList>
            <person name="Kim W."/>
        </authorList>
    </citation>
    <scope>NUCLEOTIDE SEQUENCE [LARGE SCALE GENOMIC DNA]</scope>
    <source>
        <strain evidence="2 3">CAU 1645</strain>
    </source>
</reference>
<dbReference type="RefSeq" id="WP_255062455.1">
    <property type="nucleotide sequence ID" value="NZ_JANDBD010000009.1"/>
</dbReference>
<sequence>MIRTLAAVAALVVAVPVAACTDRESGAPAAPVTRLSCTVAEPPAWTAAIAGSGVDTGGVSTTARAVAPGGEVLAVRDNGSTRDLILIGTDKSVRDIYAVPDPDTFDIGYAAIDDRWIVLALDRIPRASNGVLPTIKRIEIMDRADGSIRTVAAQSAADGAAVPERNALDSVALRDGKVFWLTLDTYASERGTVRSFDPATGVTTDVESGPGVDLVTLPGQLPEPLADIDAADRASLGTDGTAFGWIVDVENGGTGVAYWSPDSGVVTVTGLNLKTDGVVPDLFVYGRFVMLDKGFGGDSDNYAIVVDSRTGAVTGLERRRDVQYDRVVDAHDGVLALNLWSGPGKGDYRVGVLTRDALSPLTC</sequence>
<keyword evidence="1" id="KW-0732">Signal</keyword>
<feature type="signal peptide" evidence="1">
    <location>
        <begin position="1"/>
        <end position="19"/>
    </location>
</feature>
<proteinExistence type="predicted"/>
<comment type="caution">
    <text evidence="2">The sequence shown here is derived from an EMBL/GenBank/DDBJ whole genome shotgun (WGS) entry which is preliminary data.</text>
</comment>
<dbReference type="EMBL" id="JANDBD010000009">
    <property type="protein sequence ID" value="MCP9274775.1"/>
    <property type="molecule type" value="Genomic_DNA"/>
</dbReference>
<feature type="chain" id="PRO_5045484455" evidence="1">
    <location>
        <begin position="20"/>
        <end position="363"/>
    </location>
</feature>
<accession>A0ABT1M7D7</accession>
<evidence type="ECO:0000256" key="1">
    <source>
        <dbReference type="SAM" id="SignalP"/>
    </source>
</evidence>
<protein>
    <submittedName>
        <fullName evidence="2">Uncharacterized protein</fullName>
    </submittedName>
</protein>
<keyword evidence="3" id="KW-1185">Reference proteome</keyword>
<dbReference type="Proteomes" id="UP001651690">
    <property type="component" value="Unassembled WGS sequence"/>
</dbReference>
<gene>
    <name evidence="2" type="ORF">NM203_21515</name>
</gene>
<name>A0ABT1M7D7_9MYCO</name>